<evidence type="ECO:0008006" key="4">
    <source>
        <dbReference type="Google" id="ProtNLM"/>
    </source>
</evidence>
<evidence type="ECO:0000256" key="1">
    <source>
        <dbReference type="SAM" id="Phobius"/>
    </source>
</evidence>
<evidence type="ECO:0000313" key="3">
    <source>
        <dbReference type="Proteomes" id="UP000186336"/>
    </source>
</evidence>
<dbReference type="Pfam" id="PF07963">
    <property type="entry name" value="N_methyl"/>
    <property type="match status" value="1"/>
</dbReference>
<dbReference type="AlphaFoldDB" id="A0A1P8N1W4"/>
<dbReference type="EMBL" id="CP019317">
    <property type="protein sequence ID" value="APX14300.1"/>
    <property type="molecule type" value="Genomic_DNA"/>
</dbReference>
<keyword evidence="3" id="KW-1185">Reference proteome</keyword>
<accession>A0A1P8N1W4</accession>
<geneLocation type="plasmid" evidence="2 3">
    <name>pDOK1-4-5</name>
</geneLocation>
<gene>
    <name evidence="2" type="ORF">BWR18_20855</name>
</gene>
<reference evidence="2 3" key="1">
    <citation type="submission" date="2017-01" db="EMBL/GenBank/DDBJ databases">
        <title>Complete genome of Tateyamaria omphalii DOK1-4 isolated from seawater in Dokdo.</title>
        <authorList>
            <person name="Kim J.H."/>
            <person name="Chi W.-J."/>
        </authorList>
    </citation>
    <scope>NUCLEOTIDE SEQUENCE [LARGE SCALE GENOMIC DNA]</scope>
    <source>
        <strain evidence="2 3">DOK1-4</strain>
        <plasmid evidence="2 3">pDOK1-4-5</plasmid>
    </source>
</reference>
<sequence length="153" mass="16347">MGSKLTDPGNSCAGFSLVELVVVVAVLSVLAVGASLTTGHANRAQNDLRVFQQDFKRVASLSILGRETRGLGITPQGLTHYLRTDDGWSVVGSKRAWRGSVRSQTDFQSNALRSPNIVFMSNGQVSGFSVSFEPDRGPSLTCRLDEATGLSCE</sequence>
<dbReference type="PROSITE" id="PS00409">
    <property type="entry name" value="PROKAR_NTER_METHYL"/>
    <property type="match status" value="1"/>
</dbReference>
<dbReference type="Proteomes" id="UP000186336">
    <property type="component" value="Plasmid pDOK1-4-5"/>
</dbReference>
<dbReference type="OrthoDB" id="7724270at2"/>
<dbReference type="KEGG" id="tom:BWR18_20855"/>
<organism evidence="2 3">
    <name type="scientific">Tateyamaria omphalii</name>
    <dbReference type="NCBI Taxonomy" id="299262"/>
    <lineage>
        <taxon>Bacteria</taxon>
        <taxon>Pseudomonadati</taxon>
        <taxon>Pseudomonadota</taxon>
        <taxon>Alphaproteobacteria</taxon>
        <taxon>Rhodobacterales</taxon>
        <taxon>Roseobacteraceae</taxon>
        <taxon>Tateyamaria</taxon>
    </lineage>
</organism>
<dbReference type="Gene3D" id="3.55.40.10">
    <property type="entry name" value="minor pseudopilin epsh domain"/>
    <property type="match status" value="1"/>
</dbReference>
<keyword evidence="1" id="KW-1133">Transmembrane helix</keyword>
<proteinExistence type="predicted"/>
<keyword evidence="1" id="KW-0812">Transmembrane</keyword>
<protein>
    <recommendedName>
        <fullName evidence="4">Type II secretion system protein GspH</fullName>
    </recommendedName>
</protein>
<evidence type="ECO:0000313" key="2">
    <source>
        <dbReference type="EMBL" id="APX14300.1"/>
    </source>
</evidence>
<keyword evidence="2" id="KW-0614">Plasmid</keyword>
<dbReference type="InterPro" id="IPR045584">
    <property type="entry name" value="Pilin-like"/>
</dbReference>
<dbReference type="SUPFAM" id="SSF54523">
    <property type="entry name" value="Pili subunits"/>
    <property type="match status" value="1"/>
</dbReference>
<dbReference type="NCBIfam" id="TIGR02532">
    <property type="entry name" value="IV_pilin_GFxxxE"/>
    <property type="match status" value="1"/>
</dbReference>
<keyword evidence="1" id="KW-0472">Membrane</keyword>
<name>A0A1P8N1W4_9RHOB</name>
<feature type="transmembrane region" description="Helical" evidence="1">
    <location>
        <begin position="20"/>
        <end position="39"/>
    </location>
</feature>
<dbReference type="RefSeq" id="WP_076630831.1">
    <property type="nucleotide sequence ID" value="NZ_CP019317.1"/>
</dbReference>
<dbReference type="InterPro" id="IPR012902">
    <property type="entry name" value="N_methyl_site"/>
</dbReference>